<accession>A0ABS1TEB2</accession>
<feature type="transmembrane region" description="Helical" evidence="6">
    <location>
        <begin position="582"/>
        <end position="604"/>
    </location>
</feature>
<feature type="transmembrane region" description="Helical" evidence="6">
    <location>
        <begin position="341"/>
        <end position="358"/>
    </location>
</feature>
<evidence type="ECO:0000256" key="6">
    <source>
        <dbReference type="SAM" id="Phobius"/>
    </source>
</evidence>
<feature type="transmembrane region" description="Helical" evidence="6">
    <location>
        <begin position="503"/>
        <end position="528"/>
    </location>
</feature>
<dbReference type="InterPro" id="IPR045035">
    <property type="entry name" value="YSL-like"/>
</dbReference>
<evidence type="ECO:0000256" key="3">
    <source>
        <dbReference type="ARBA" id="ARBA00022692"/>
    </source>
</evidence>
<feature type="transmembrane region" description="Helical" evidence="6">
    <location>
        <begin position="365"/>
        <end position="390"/>
    </location>
</feature>
<feature type="transmembrane region" description="Helical" evidence="6">
    <location>
        <begin position="540"/>
        <end position="562"/>
    </location>
</feature>
<organism evidence="7 8">
    <name type="scientific">Clostridium rhizosphaerae</name>
    <dbReference type="NCBI Taxonomy" id="2803861"/>
    <lineage>
        <taxon>Bacteria</taxon>
        <taxon>Bacillati</taxon>
        <taxon>Bacillota</taxon>
        <taxon>Clostridia</taxon>
        <taxon>Eubacteriales</taxon>
        <taxon>Clostridiaceae</taxon>
        <taxon>Clostridium</taxon>
    </lineage>
</organism>
<dbReference type="Proteomes" id="UP000632377">
    <property type="component" value="Unassembled WGS sequence"/>
</dbReference>
<gene>
    <name evidence="7" type="ORF">JK636_18520</name>
</gene>
<reference evidence="7 8" key="1">
    <citation type="submission" date="2021-01" db="EMBL/GenBank/DDBJ databases">
        <title>Genome public.</title>
        <authorList>
            <person name="Liu C."/>
            <person name="Sun Q."/>
        </authorList>
    </citation>
    <scope>NUCLEOTIDE SEQUENCE [LARGE SCALE GENOMIC DNA]</scope>
    <source>
        <strain evidence="7 8">YIM B02515</strain>
    </source>
</reference>
<dbReference type="EMBL" id="JAESWC010000015">
    <property type="protein sequence ID" value="MBL4937709.1"/>
    <property type="molecule type" value="Genomic_DNA"/>
</dbReference>
<evidence type="ECO:0000256" key="4">
    <source>
        <dbReference type="ARBA" id="ARBA00022989"/>
    </source>
</evidence>
<name>A0ABS1TEB2_9CLOT</name>
<dbReference type="PANTHER" id="PTHR31645">
    <property type="entry name" value="OLIGOPEPTIDE TRANSPORTER YGL114W-RELATED"/>
    <property type="match status" value="1"/>
</dbReference>
<feature type="transmembrane region" description="Helical" evidence="6">
    <location>
        <begin position="421"/>
        <end position="441"/>
    </location>
</feature>
<evidence type="ECO:0000313" key="8">
    <source>
        <dbReference type="Proteomes" id="UP000632377"/>
    </source>
</evidence>
<feature type="transmembrane region" description="Helical" evidence="6">
    <location>
        <begin position="93"/>
        <end position="116"/>
    </location>
</feature>
<sequence>MSEHKGLSHTAYGGIKGEDYVPYIPASQAMPELTTVSIIIGCLLAAVFAAANTYLALNVGMTIAAGIPAAILGTGLLKIIFRKNNILEANLISGVAAMGESLAGGIVFTIPALFIWGMNVSLITIVIITLLGGLLGIIFVVPLRRYLIIEEHGKLAFPESMAAAEVLVTSNSGGAGFKTVLTGILGGGAYKFLSAGLLLWQEEPNWNINITQNNKSIFQSFFGFDAMASLAGVGFIVGIEASLYMFAGALVATFGLVPLIKFIGTGSSAILYPATVPIGELSASAIRGNYIRYIGAGAVAAGGFISLAKSLPTIVKSFKSALSGIGAGGAETKRTDLDIPMTWVIGGAALVFFLSWFLPMLQIGFAGALLAVVFAFFFAVVSARICGIIGASNNPVSGMTIATLLFVTSVLKALGKTGNGGMFAALVTGAIVCVGISVAGGAGQALKTTYIIGGTPKKLQIGMYFGVIIGAVAAAGTLILMINTYGFTGPKAIAAPQATLMSMVVQGVMTAQLPWSLVLIGATFGVMIELLGLPVLPVALGIYLPIHLSAGILVGGIVRVIVDKKFSKNETELKEKTEKGILLSSGLVAGDAIMGIIVALLAALKLSEPVGIGAKILPNITSSNWTATVVYLLLAIWIYKFTVKKDKKA</sequence>
<evidence type="ECO:0000313" key="7">
    <source>
        <dbReference type="EMBL" id="MBL4937709.1"/>
    </source>
</evidence>
<feature type="transmembrane region" description="Helical" evidence="6">
    <location>
        <begin position="461"/>
        <end position="482"/>
    </location>
</feature>
<proteinExistence type="predicted"/>
<keyword evidence="4 6" id="KW-1133">Transmembrane helix</keyword>
<evidence type="ECO:0000256" key="2">
    <source>
        <dbReference type="ARBA" id="ARBA00022448"/>
    </source>
</evidence>
<evidence type="ECO:0000256" key="5">
    <source>
        <dbReference type="ARBA" id="ARBA00023136"/>
    </source>
</evidence>
<feature type="transmembrane region" description="Helical" evidence="6">
    <location>
        <begin position="624"/>
        <end position="643"/>
    </location>
</feature>
<dbReference type="PANTHER" id="PTHR31645:SF0">
    <property type="entry name" value="OLIGOPEPTIDE TRANSPORTER YGL114W-RELATED"/>
    <property type="match status" value="1"/>
</dbReference>
<protein>
    <submittedName>
        <fullName evidence="7">Oligopeptide transporter, OPT family</fullName>
    </submittedName>
</protein>
<comment type="caution">
    <text evidence="7">The sequence shown here is derived from an EMBL/GenBank/DDBJ whole genome shotgun (WGS) entry which is preliminary data.</text>
</comment>
<keyword evidence="3 6" id="KW-0812">Transmembrane</keyword>
<comment type="subcellular location">
    <subcellularLocation>
        <location evidence="1">Membrane</location>
        <topology evidence="1">Multi-pass membrane protein</topology>
    </subcellularLocation>
</comment>
<feature type="transmembrane region" description="Helical" evidence="6">
    <location>
        <begin position="122"/>
        <end position="143"/>
    </location>
</feature>
<dbReference type="Pfam" id="PF03169">
    <property type="entry name" value="OPT"/>
    <property type="match status" value="1"/>
</dbReference>
<dbReference type="NCBIfam" id="TIGR00733">
    <property type="entry name" value="OPT family oligopeptide transporter"/>
    <property type="match status" value="1"/>
</dbReference>
<keyword evidence="5 6" id="KW-0472">Membrane</keyword>
<feature type="transmembrane region" description="Helical" evidence="6">
    <location>
        <begin position="217"/>
        <end position="237"/>
    </location>
</feature>
<feature type="transmembrane region" description="Helical" evidence="6">
    <location>
        <begin position="61"/>
        <end position="81"/>
    </location>
</feature>
<feature type="transmembrane region" description="Helical" evidence="6">
    <location>
        <begin position="33"/>
        <end position="55"/>
    </location>
</feature>
<evidence type="ECO:0000256" key="1">
    <source>
        <dbReference type="ARBA" id="ARBA00004141"/>
    </source>
</evidence>
<feature type="transmembrane region" description="Helical" evidence="6">
    <location>
        <begin position="396"/>
        <end position="414"/>
    </location>
</feature>
<feature type="transmembrane region" description="Helical" evidence="6">
    <location>
        <begin position="243"/>
        <end position="263"/>
    </location>
</feature>
<feature type="transmembrane region" description="Helical" evidence="6">
    <location>
        <begin position="290"/>
        <end position="308"/>
    </location>
</feature>
<dbReference type="RefSeq" id="WP_202750457.1">
    <property type="nucleotide sequence ID" value="NZ_JAESWC010000015.1"/>
</dbReference>
<dbReference type="InterPro" id="IPR004814">
    <property type="entry name" value="Oligopep_transpt"/>
</dbReference>
<dbReference type="InterPro" id="IPR004813">
    <property type="entry name" value="OPT"/>
</dbReference>
<keyword evidence="2" id="KW-0813">Transport</keyword>
<keyword evidence="8" id="KW-1185">Reference proteome</keyword>